<evidence type="ECO:0000313" key="1">
    <source>
        <dbReference type="EMBL" id="MEL0606035.1"/>
    </source>
</evidence>
<proteinExistence type="predicted"/>
<comment type="caution">
    <text evidence="1">The sequence shown here is derived from an EMBL/GenBank/DDBJ whole genome shotgun (WGS) entry which is preliminary data.</text>
</comment>
<gene>
    <name evidence="1" type="ORF">V6250_17825</name>
</gene>
<accession>A0ACC6R859</accession>
<protein>
    <submittedName>
        <fullName evidence="1">PepSY-associated TM helix domain-containing protein</fullName>
    </submittedName>
</protein>
<sequence length="377" mass="43282">MFLKLFKKWVFWTHLVIGVLAGLFIFIMAFTGAILTYERQIVELSEMRFTVDKFDQQHTLSTDEVVAILQKMHPDEPHIYIRWVNREGAAIPAWAGKHSYLLHPYSGAVLREGEGVAADFFHVVTDLHRYLLLHGPAQTVGKNINGYANLLFIFLLLSGAYLWIPKRFNRSALKGRLLLAKKYKHTQQRDRQWHFVFGFWCLPILLVLSLTATLFHFDWANKALYGAFSQDVPVRERHPPVSDLSADTQPYEVLLQEAKAHAHNNGAADWYSIWIELGNKKHVARFYIDTSIGHRQELAYSLYLDTQTGDQIRTLRKSDWSPGDQAWGTARFLHTGEYFGVIGQTIAGIASLLCCLLVYTGIVLAWQRLVPRRKVKT</sequence>
<dbReference type="Proteomes" id="UP001374952">
    <property type="component" value="Unassembled WGS sequence"/>
</dbReference>
<organism evidence="1 2">
    <name type="scientific">Pseudoalteromonas undina</name>
    <dbReference type="NCBI Taxonomy" id="43660"/>
    <lineage>
        <taxon>Bacteria</taxon>
        <taxon>Pseudomonadati</taxon>
        <taxon>Pseudomonadota</taxon>
        <taxon>Gammaproteobacteria</taxon>
        <taxon>Alteromonadales</taxon>
        <taxon>Pseudoalteromonadaceae</taxon>
        <taxon>Pseudoalteromonas</taxon>
    </lineage>
</organism>
<dbReference type="EMBL" id="JBAKAX010000026">
    <property type="protein sequence ID" value="MEL0606035.1"/>
    <property type="molecule type" value="Genomic_DNA"/>
</dbReference>
<evidence type="ECO:0000313" key="2">
    <source>
        <dbReference type="Proteomes" id="UP001374952"/>
    </source>
</evidence>
<keyword evidence="2" id="KW-1185">Reference proteome</keyword>
<name>A0ACC6R859_9GAMM</name>
<reference evidence="1" key="1">
    <citation type="submission" date="2024-02" db="EMBL/GenBank/DDBJ databases">
        <title>Bacteria isolated from the canopy kelp, Nereocystis luetkeana.</title>
        <authorList>
            <person name="Pfister C.A."/>
            <person name="Younker I.T."/>
            <person name="Light S.H."/>
        </authorList>
    </citation>
    <scope>NUCLEOTIDE SEQUENCE</scope>
    <source>
        <strain evidence="1">TN.2.01</strain>
    </source>
</reference>